<gene>
    <name evidence="2" type="ORF">POL25_04280</name>
</gene>
<name>A0ABT5DSI5_9BACT</name>
<feature type="region of interest" description="Disordered" evidence="1">
    <location>
        <begin position="1"/>
        <end position="24"/>
    </location>
</feature>
<dbReference type="RefSeq" id="WP_272084547.1">
    <property type="nucleotide sequence ID" value="NZ_JAQNDL010000001.1"/>
</dbReference>
<evidence type="ECO:0000256" key="1">
    <source>
        <dbReference type="SAM" id="MobiDB-lite"/>
    </source>
</evidence>
<evidence type="ECO:0000313" key="3">
    <source>
        <dbReference type="Proteomes" id="UP001221686"/>
    </source>
</evidence>
<sequence length="375" mass="41179">MTAASPPRPEHVPASATYDPESAQWREDSETVVRRWYRDGQPLLDANLRAGKLHGAVEWVTNHPEFNYGEEPRRAAIALQQQYGLPIGPSLTTRIEAVYEDGAIVRATFHGYPFGAVALVASWRGGRLHGRFDWLKITEGEILRFGDTVIGAHDVKLPKPHPHRGVSEFVDGKRKSTAFFDRDGQEIVQPKPIKAWGQEATPASLPGYVARGEFERDLAAFFPNGRRVTELAADSRPLAQWIDRLPEGHRAAARAFDALVRSGRFPWLGQRFDVSGTYGFDCVKQGLAGAADERYVGLSADGSGNMHLLDTTTGRVLGYEHESDSFDAERGFADLDAFAFAMPRVEAAASKRIPAKKLAELFKALGLTGGLAELG</sequence>
<comment type="caution">
    <text evidence="2">The sequence shown here is derived from an EMBL/GenBank/DDBJ whole genome shotgun (WGS) entry which is preliminary data.</text>
</comment>
<reference evidence="2 3" key="1">
    <citation type="submission" date="2022-11" db="EMBL/GenBank/DDBJ databases">
        <title>Minimal conservation of predation-associated metabolite biosynthetic gene clusters underscores biosynthetic potential of Myxococcota including descriptions for ten novel species: Archangium lansinium sp. nov., Myxococcus landrumus sp. nov., Nannocystis bai.</title>
        <authorList>
            <person name="Ahearne A."/>
            <person name="Stevens C."/>
            <person name="Dowd S."/>
        </authorList>
    </citation>
    <scope>NUCLEOTIDE SEQUENCE [LARGE SCALE GENOMIC DNA]</scope>
    <source>
        <strain evidence="2 3">BB15-2</strain>
    </source>
</reference>
<proteinExistence type="predicted"/>
<protein>
    <submittedName>
        <fullName evidence="2">Uncharacterized protein</fullName>
    </submittedName>
</protein>
<organism evidence="2 3">
    <name type="scientific">Nannocystis bainbridge</name>
    <dbReference type="NCBI Taxonomy" id="2995303"/>
    <lineage>
        <taxon>Bacteria</taxon>
        <taxon>Pseudomonadati</taxon>
        <taxon>Myxococcota</taxon>
        <taxon>Polyangia</taxon>
        <taxon>Nannocystales</taxon>
        <taxon>Nannocystaceae</taxon>
        <taxon>Nannocystis</taxon>
    </lineage>
</organism>
<dbReference type="Proteomes" id="UP001221686">
    <property type="component" value="Unassembled WGS sequence"/>
</dbReference>
<dbReference type="EMBL" id="JAQNDL010000001">
    <property type="protein sequence ID" value="MDC0716098.1"/>
    <property type="molecule type" value="Genomic_DNA"/>
</dbReference>
<evidence type="ECO:0000313" key="2">
    <source>
        <dbReference type="EMBL" id="MDC0716098.1"/>
    </source>
</evidence>
<keyword evidence="3" id="KW-1185">Reference proteome</keyword>
<accession>A0ABT5DSI5</accession>